<sequence>MDSSPRLIQLPIMERGGTILALLLLNYDHAIRQSAPTVPTIEGDYDNAFCWRVKEFESNTYLWERSNRLSLKIMKKRISDDLRGEIPSTDNAKQLILSFIRIAA</sequence>
<gene>
    <name evidence="1" type="ORF">SORBI_3005G148950</name>
</gene>
<reference evidence="1 2" key="1">
    <citation type="journal article" date="2009" name="Nature">
        <title>The Sorghum bicolor genome and the diversification of grasses.</title>
        <authorList>
            <person name="Paterson A.H."/>
            <person name="Bowers J.E."/>
            <person name="Bruggmann R."/>
            <person name="Dubchak I."/>
            <person name="Grimwood J."/>
            <person name="Gundlach H."/>
            <person name="Haberer G."/>
            <person name="Hellsten U."/>
            <person name="Mitros T."/>
            <person name="Poliakov A."/>
            <person name="Schmutz J."/>
            <person name="Spannagl M."/>
            <person name="Tang H."/>
            <person name="Wang X."/>
            <person name="Wicker T."/>
            <person name="Bharti A.K."/>
            <person name="Chapman J."/>
            <person name="Feltus F.A."/>
            <person name="Gowik U."/>
            <person name="Grigoriev I.V."/>
            <person name="Lyons E."/>
            <person name="Maher C.A."/>
            <person name="Martis M."/>
            <person name="Narechania A."/>
            <person name="Otillar R.P."/>
            <person name="Penning B.W."/>
            <person name="Salamov A.A."/>
            <person name="Wang Y."/>
            <person name="Zhang L."/>
            <person name="Carpita N.C."/>
            <person name="Freeling M."/>
            <person name="Gingle A.R."/>
            <person name="Hash C.T."/>
            <person name="Keller B."/>
            <person name="Klein P."/>
            <person name="Kresovich S."/>
            <person name="McCann M.C."/>
            <person name="Ming R."/>
            <person name="Peterson D.G."/>
            <person name="Mehboob-ur-Rahman"/>
            <person name="Ware D."/>
            <person name="Westhoff P."/>
            <person name="Mayer K.F."/>
            <person name="Messing J."/>
            <person name="Rokhsar D.S."/>
        </authorList>
    </citation>
    <scope>NUCLEOTIDE SEQUENCE [LARGE SCALE GENOMIC DNA]</scope>
    <source>
        <strain evidence="2">cv. BTx623</strain>
    </source>
</reference>
<proteinExistence type="predicted"/>
<dbReference type="EMBL" id="CM000764">
    <property type="protein sequence ID" value="OQU83629.1"/>
    <property type="molecule type" value="Genomic_DNA"/>
</dbReference>
<evidence type="ECO:0000313" key="2">
    <source>
        <dbReference type="Proteomes" id="UP000000768"/>
    </source>
</evidence>
<accession>A0A1Z5RJ55</accession>
<keyword evidence="2" id="KW-1185">Reference proteome</keyword>
<evidence type="ECO:0000313" key="1">
    <source>
        <dbReference type="EMBL" id="OQU83629.1"/>
    </source>
</evidence>
<name>A0A1Z5RJ55_SORBI</name>
<organism evidence="1 2">
    <name type="scientific">Sorghum bicolor</name>
    <name type="common">Sorghum</name>
    <name type="synonym">Sorghum vulgare</name>
    <dbReference type="NCBI Taxonomy" id="4558"/>
    <lineage>
        <taxon>Eukaryota</taxon>
        <taxon>Viridiplantae</taxon>
        <taxon>Streptophyta</taxon>
        <taxon>Embryophyta</taxon>
        <taxon>Tracheophyta</taxon>
        <taxon>Spermatophyta</taxon>
        <taxon>Magnoliopsida</taxon>
        <taxon>Liliopsida</taxon>
        <taxon>Poales</taxon>
        <taxon>Poaceae</taxon>
        <taxon>PACMAD clade</taxon>
        <taxon>Panicoideae</taxon>
        <taxon>Andropogonodae</taxon>
        <taxon>Andropogoneae</taxon>
        <taxon>Sorghinae</taxon>
        <taxon>Sorghum</taxon>
    </lineage>
</organism>
<dbReference type="InParanoid" id="A0A1Z5RJ55"/>
<reference evidence="2" key="2">
    <citation type="journal article" date="2018" name="Plant J.">
        <title>The Sorghum bicolor reference genome: improved assembly, gene annotations, a transcriptome atlas, and signatures of genome organization.</title>
        <authorList>
            <person name="McCormick R.F."/>
            <person name="Truong S.K."/>
            <person name="Sreedasyam A."/>
            <person name="Jenkins J."/>
            <person name="Shu S."/>
            <person name="Sims D."/>
            <person name="Kennedy M."/>
            <person name="Amirebrahimi M."/>
            <person name="Weers B.D."/>
            <person name="McKinley B."/>
            <person name="Mattison A."/>
            <person name="Morishige D.T."/>
            <person name="Grimwood J."/>
            <person name="Schmutz J."/>
            <person name="Mullet J.E."/>
        </authorList>
    </citation>
    <scope>NUCLEOTIDE SEQUENCE [LARGE SCALE GENOMIC DNA]</scope>
    <source>
        <strain evidence="2">cv. BTx623</strain>
    </source>
</reference>
<dbReference type="Proteomes" id="UP000000768">
    <property type="component" value="Chromosome 5"/>
</dbReference>
<protein>
    <submittedName>
        <fullName evidence="1">Uncharacterized protein</fullName>
    </submittedName>
</protein>
<dbReference type="Gramene" id="OQU83629">
    <property type="protein sequence ID" value="OQU83629"/>
    <property type="gene ID" value="SORBI_3005G148950"/>
</dbReference>
<dbReference type="AlphaFoldDB" id="A0A1Z5RJ55"/>